<comment type="caution">
    <text evidence="2">The sequence shown here is derived from an EMBL/GenBank/DDBJ whole genome shotgun (WGS) entry which is preliminary data.</text>
</comment>
<evidence type="ECO:0008006" key="4">
    <source>
        <dbReference type="Google" id="ProtNLM"/>
    </source>
</evidence>
<reference evidence="2 3" key="1">
    <citation type="submission" date="2013-05" db="EMBL/GenBank/DDBJ databases">
        <title>The Genome Sequence of Actinomyces europaeus ACS-120-V-COL10B.</title>
        <authorList>
            <consortium name="The Broad Institute Genomics Platform"/>
            <person name="Earl A."/>
            <person name="Ward D."/>
            <person name="Feldgarden M."/>
            <person name="Gevers D."/>
            <person name="Saerens B."/>
            <person name="Vaneechoutte M."/>
            <person name="Walker B."/>
            <person name="Young S."/>
            <person name="Zeng Q."/>
            <person name="Gargeya S."/>
            <person name="Fitzgerald M."/>
            <person name="Haas B."/>
            <person name="Abouelleil A."/>
            <person name="Allen A.W."/>
            <person name="Alvarado L."/>
            <person name="Arachchi H.M."/>
            <person name="Berlin A.M."/>
            <person name="Chapman S.B."/>
            <person name="Gainer-Dewar J."/>
            <person name="Goldberg J."/>
            <person name="Griggs A."/>
            <person name="Gujja S."/>
            <person name="Hansen M."/>
            <person name="Howarth C."/>
            <person name="Imamovic A."/>
            <person name="Ireland A."/>
            <person name="Larimer J."/>
            <person name="McCowan C."/>
            <person name="Murphy C."/>
            <person name="Pearson M."/>
            <person name="Poon T.W."/>
            <person name="Priest M."/>
            <person name="Roberts A."/>
            <person name="Saif S."/>
            <person name="Shea T."/>
            <person name="Sisk P."/>
            <person name="Sykes S."/>
            <person name="Wortman J."/>
            <person name="Nusbaum C."/>
            <person name="Birren B."/>
        </authorList>
    </citation>
    <scope>NUCLEOTIDE SEQUENCE [LARGE SCALE GENOMIC DNA]</scope>
    <source>
        <strain evidence="2 3">ACS-120-V-Col10b</strain>
    </source>
</reference>
<dbReference type="EMBL" id="AGWN01000001">
    <property type="protein sequence ID" value="EPD30993.1"/>
    <property type="molecule type" value="Genomic_DNA"/>
</dbReference>
<accession>A0A9W5VWK1</accession>
<proteinExistence type="predicted"/>
<evidence type="ECO:0000313" key="2">
    <source>
        <dbReference type="EMBL" id="EPD30993.1"/>
    </source>
</evidence>
<feature type="transmembrane region" description="Helical" evidence="1">
    <location>
        <begin position="21"/>
        <end position="43"/>
    </location>
</feature>
<dbReference type="Pfam" id="PF07907">
    <property type="entry name" value="YibE_F"/>
    <property type="match status" value="1"/>
</dbReference>
<dbReference type="OrthoDB" id="5846312at2"/>
<gene>
    <name evidence="2" type="ORF">HMPREF9238_00749</name>
</gene>
<dbReference type="PANTHER" id="PTHR41771">
    <property type="entry name" value="MEMBRANE PROTEIN-RELATED"/>
    <property type="match status" value="1"/>
</dbReference>
<keyword evidence="1" id="KW-0472">Membrane</keyword>
<organism evidence="2 3">
    <name type="scientific">Gleimia europaea ACS-120-V-Col10b</name>
    <dbReference type="NCBI Taxonomy" id="883069"/>
    <lineage>
        <taxon>Bacteria</taxon>
        <taxon>Bacillati</taxon>
        <taxon>Actinomycetota</taxon>
        <taxon>Actinomycetes</taxon>
        <taxon>Actinomycetales</taxon>
        <taxon>Actinomycetaceae</taxon>
        <taxon>Gleimia</taxon>
    </lineage>
</organism>
<feature type="transmembrane region" description="Helical" evidence="1">
    <location>
        <begin position="175"/>
        <end position="195"/>
    </location>
</feature>
<keyword evidence="1" id="KW-0812">Transmembrane</keyword>
<feature type="transmembrane region" description="Helical" evidence="1">
    <location>
        <begin position="201"/>
        <end position="219"/>
    </location>
</feature>
<feature type="transmembrane region" description="Helical" evidence="1">
    <location>
        <begin position="151"/>
        <end position="168"/>
    </location>
</feature>
<dbReference type="PANTHER" id="PTHR41771:SF1">
    <property type="entry name" value="MEMBRANE PROTEIN"/>
    <property type="match status" value="1"/>
</dbReference>
<feature type="transmembrane region" description="Helical" evidence="1">
    <location>
        <begin position="373"/>
        <end position="395"/>
    </location>
</feature>
<keyword evidence="3" id="KW-1185">Reference proteome</keyword>
<evidence type="ECO:0000313" key="3">
    <source>
        <dbReference type="Proteomes" id="UP000014387"/>
    </source>
</evidence>
<feature type="transmembrane region" description="Helical" evidence="1">
    <location>
        <begin position="273"/>
        <end position="294"/>
    </location>
</feature>
<evidence type="ECO:0000256" key="1">
    <source>
        <dbReference type="SAM" id="Phobius"/>
    </source>
</evidence>
<sequence length="415" mass="43204">MTHQHAHISRTAEASTTSPKARLVIIVLLALITALTAVGAYVLRPNWAGLEHVQAHTGFQTAPGISRERAQILQVDPQCGSTALTASGEHSCVTLTVRLTTGEDAGKEVVMESPGPAAASHLSVGDVIQVISSPGPNGAPTYSFTGIERNLPILLFALLFVLVVLAVARAKGAMALVGLAFAVLVLARFMLPSLASGRPGILVGVVGSSAIMLVVIHVAHGFSMRTASAMLGTFAGLVLAAFLGTVATRFGHLSGFVDETAFNLSASLPNLDMSQLLVAAIILSGLGVLNDVTITQSSAVWELRIASPTYTKREIYYSAMRIGRDHIASTIYTIVFAYTGAALASVMLIALFYDQPLSDLFTVESLAAEALQIFASGSALILSVPITTAIAVAAVRGPQAPTDKQTPEAQQALPA</sequence>
<dbReference type="Proteomes" id="UP000014387">
    <property type="component" value="Unassembled WGS sequence"/>
</dbReference>
<dbReference type="AlphaFoldDB" id="A0A9W5VWK1"/>
<dbReference type="RefSeq" id="WP_016444105.1">
    <property type="nucleotide sequence ID" value="NZ_KE150266.1"/>
</dbReference>
<keyword evidence="1" id="KW-1133">Transmembrane helix</keyword>
<name>A0A9W5VWK1_9ACTO</name>
<protein>
    <recommendedName>
        <fullName evidence="4">YibE/F-like protein</fullName>
    </recommendedName>
</protein>
<feature type="transmembrane region" description="Helical" evidence="1">
    <location>
        <begin position="231"/>
        <end position="253"/>
    </location>
</feature>
<feature type="transmembrane region" description="Helical" evidence="1">
    <location>
        <begin position="330"/>
        <end position="353"/>
    </location>
</feature>
<dbReference type="InterPro" id="IPR012507">
    <property type="entry name" value="YibE_F"/>
</dbReference>